<dbReference type="EMBL" id="RJJR01000014">
    <property type="protein sequence ID" value="RNI34349.1"/>
    <property type="molecule type" value="Genomic_DNA"/>
</dbReference>
<evidence type="ECO:0000313" key="1">
    <source>
        <dbReference type="EMBL" id="RNI34349.1"/>
    </source>
</evidence>
<accession>A0A3M9N979</accession>
<comment type="caution">
    <text evidence="1">The sequence shown here is derived from an EMBL/GenBank/DDBJ whole genome shotgun (WGS) entry which is preliminary data.</text>
</comment>
<dbReference type="Proteomes" id="UP000267223">
    <property type="component" value="Unassembled WGS sequence"/>
</dbReference>
<evidence type="ECO:0000313" key="2">
    <source>
        <dbReference type="Proteomes" id="UP000267223"/>
    </source>
</evidence>
<dbReference type="OrthoDB" id="1491885at2"/>
<dbReference type="Pfam" id="PF14127">
    <property type="entry name" value="DUF4294"/>
    <property type="match status" value="1"/>
</dbReference>
<keyword evidence="2" id="KW-1185">Reference proteome</keyword>
<organism evidence="1 2">
    <name type="scientific">Hanamia caeni</name>
    <dbReference type="NCBI Taxonomy" id="2294116"/>
    <lineage>
        <taxon>Bacteria</taxon>
        <taxon>Pseudomonadati</taxon>
        <taxon>Bacteroidota</taxon>
        <taxon>Chitinophagia</taxon>
        <taxon>Chitinophagales</taxon>
        <taxon>Chitinophagaceae</taxon>
        <taxon>Hanamia</taxon>
    </lineage>
</organism>
<reference evidence="1 2" key="1">
    <citation type="submission" date="2018-11" db="EMBL/GenBank/DDBJ databases">
        <title>Draft genome sequence of Ferruginibacter sp. BO-59.</title>
        <authorList>
            <person name="Im W.T."/>
        </authorList>
    </citation>
    <scope>NUCLEOTIDE SEQUENCE [LARGE SCALE GENOMIC DNA]</scope>
    <source>
        <strain evidence="1 2">BO-59</strain>
    </source>
</reference>
<name>A0A3M9N979_9BACT</name>
<gene>
    <name evidence="1" type="ORF">EFY79_16590</name>
</gene>
<dbReference type="AlphaFoldDB" id="A0A3M9N979"/>
<sequence length="177" mass="19926">MHGPNDTVICSAVVYEGDTIEAKILAGVYVWGKSNAAARAAWTRLRNAVYVTYPYARKAGYVFNDIEKHIANNPNKAAVSKYINSREKELKKQFTEPLKNLSVYQGKVLMKLINRETGGTNCYDILKELKGGFTARFWQTVAYVFGSDLKQPYDAYGKDAEIESIVKEVQRMYGYAG</sequence>
<proteinExistence type="predicted"/>
<dbReference type="InterPro" id="IPR025636">
    <property type="entry name" value="DUF4294"/>
</dbReference>
<protein>
    <submittedName>
        <fullName evidence="1">DUF4294 domain-containing protein</fullName>
    </submittedName>
</protein>